<dbReference type="InterPro" id="IPR050845">
    <property type="entry name" value="Cu-binding_ET"/>
</dbReference>
<keyword evidence="2" id="KW-0186">Copper</keyword>
<dbReference type="AlphaFoldDB" id="A0A653E7N2"/>
<proteinExistence type="predicted"/>
<dbReference type="PANTHER" id="PTHR38439">
    <property type="entry name" value="AURACYANIN-B"/>
    <property type="match status" value="1"/>
</dbReference>
<accession>A0A653E7N2</accession>
<name>A0A653E7N2_9PSED</name>
<organism evidence="5">
    <name type="scientific">Pseudomonas marincola</name>
    <dbReference type="NCBI Taxonomy" id="437900"/>
    <lineage>
        <taxon>Bacteria</taxon>
        <taxon>Pseudomonadati</taxon>
        <taxon>Pseudomonadota</taxon>
        <taxon>Gammaproteobacteria</taxon>
        <taxon>Pseudomonadales</taxon>
        <taxon>Pseudomonadaceae</taxon>
        <taxon>Pseudomonas</taxon>
    </lineage>
</organism>
<dbReference type="Gene3D" id="2.60.40.420">
    <property type="entry name" value="Cupredoxins - blue copper proteins"/>
    <property type="match status" value="1"/>
</dbReference>
<dbReference type="CDD" id="cd04211">
    <property type="entry name" value="Cupredoxin_like_2"/>
    <property type="match status" value="1"/>
</dbReference>
<feature type="chain" id="PRO_5024910511" evidence="3">
    <location>
        <begin position="25"/>
        <end position="175"/>
    </location>
</feature>
<gene>
    <name evidence="5" type="ORF">PMYSY11_3700</name>
</gene>
<dbReference type="GO" id="GO:0009055">
    <property type="term" value="F:electron transfer activity"/>
    <property type="evidence" value="ECO:0007669"/>
    <property type="project" value="InterPro"/>
</dbReference>
<sequence>MFTSMTFSMVAVATAISMASSAMAAQGHDDSHAMHHDMQGEHTQVNQQKPWGIAGNEALVTRTVELRMNDQMMFVPAKFDVQEGETIRVVLHNDGKVVHEYVLGTQAELDAHAAMMASNVQMEHHQPYMVHVAPGETGEMIWNFNRTGVFDFACLIAGHYQAGMVGKVNVVAASQ</sequence>
<dbReference type="PANTHER" id="PTHR38439:SF3">
    <property type="entry name" value="COPPER-RESISTANT CUPROPROTEIN COPI"/>
    <property type="match status" value="1"/>
</dbReference>
<evidence type="ECO:0000256" key="1">
    <source>
        <dbReference type="ARBA" id="ARBA00022723"/>
    </source>
</evidence>
<protein>
    <submittedName>
        <fullName evidence="5">Plastocyanin</fullName>
    </submittedName>
</protein>
<feature type="domain" description="Blue (type 1) copper" evidence="4">
    <location>
        <begin position="67"/>
        <end position="170"/>
    </location>
</feature>
<keyword evidence="1" id="KW-0479">Metal-binding</keyword>
<keyword evidence="3" id="KW-0732">Signal</keyword>
<dbReference type="InterPro" id="IPR008972">
    <property type="entry name" value="Cupredoxin"/>
</dbReference>
<evidence type="ECO:0000256" key="2">
    <source>
        <dbReference type="ARBA" id="ARBA00023008"/>
    </source>
</evidence>
<dbReference type="InterPro" id="IPR000923">
    <property type="entry name" value="BlueCu_1"/>
</dbReference>
<evidence type="ECO:0000256" key="3">
    <source>
        <dbReference type="SAM" id="SignalP"/>
    </source>
</evidence>
<feature type="signal peptide" evidence="3">
    <location>
        <begin position="1"/>
        <end position="24"/>
    </location>
</feature>
<dbReference type="RefSeq" id="WP_239655570.1">
    <property type="nucleotide sequence ID" value="NZ_LR215729.2"/>
</dbReference>
<evidence type="ECO:0000313" key="5">
    <source>
        <dbReference type="EMBL" id="VEV98744.1"/>
    </source>
</evidence>
<reference evidence="5" key="1">
    <citation type="submission" date="2019-02" db="EMBL/GenBank/DDBJ databases">
        <authorList>
            <consortium name="Genoscope - CEA"/>
            <person name="William W."/>
        </authorList>
    </citation>
    <scope>NUCLEOTIDE SEQUENCE [LARGE SCALE GENOMIC DNA]</scope>
    <source>
        <strain evidence="5">YSy11</strain>
    </source>
</reference>
<dbReference type="SUPFAM" id="SSF49503">
    <property type="entry name" value="Cupredoxins"/>
    <property type="match status" value="1"/>
</dbReference>
<evidence type="ECO:0000259" key="4">
    <source>
        <dbReference type="Pfam" id="PF00127"/>
    </source>
</evidence>
<dbReference type="PROSITE" id="PS00079">
    <property type="entry name" value="MULTICOPPER_OXIDASE1"/>
    <property type="match status" value="1"/>
</dbReference>
<dbReference type="EMBL" id="LR215729">
    <property type="protein sequence ID" value="VEV98744.1"/>
    <property type="molecule type" value="Genomic_DNA"/>
</dbReference>
<dbReference type="GO" id="GO:0005507">
    <property type="term" value="F:copper ion binding"/>
    <property type="evidence" value="ECO:0007669"/>
    <property type="project" value="InterPro"/>
</dbReference>
<dbReference type="Pfam" id="PF00127">
    <property type="entry name" value="Copper-bind"/>
    <property type="match status" value="1"/>
</dbReference>
<dbReference type="InterPro" id="IPR033138">
    <property type="entry name" value="Cu_oxidase_CS"/>
</dbReference>